<reference evidence="14 15" key="1">
    <citation type="journal article" date="2021" name="Nat. Plants">
        <title>The Taxus genome provides insights into paclitaxel biosynthesis.</title>
        <authorList>
            <person name="Xiong X."/>
            <person name="Gou J."/>
            <person name="Liao Q."/>
            <person name="Li Y."/>
            <person name="Zhou Q."/>
            <person name="Bi G."/>
            <person name="Li C."/>
            <person name="Du R."/>
            <person name="Wang X."/>
            <person name="Sun T."/>
            <person name="Guo L."/>
            <person name="Liang H."/>
            <person name="Lu P."/>
            <person name="Wu Y."/>
            <person name="Zhang Z."/>
            <person name="Ro D.K."/>
            <person name="Shang Y."/>
            <person name="Huang S."/>
            <person name="Yan J."/>
        </authorList>
    </citation>
    <scope>NUCLEOTIDE SEQUENCE [LARGE SCALE GENOMIC DNA]</scope>
    <source>
        <strain evidence="14">Ta-2019</strain>
    </source>
</reference>
<keyword evidence="15" id="KW-1185">Reference proteome</keyword>
<keyword evidence="5" id="KW-0677">Repeat</keyword>
<dbReference type="CDD" id="cd18577">
    <property type="entry name" value="ABC_6TM_Pgp_ABCB1_D1_like"/>
    <property type="match status" value="1"/>
</dbReference>
<dbReference type="SUPFAM" id="SSF90123">
    <property type="entry name" value="ABC transporter transmembrane region"/>
    <property type="match status" value="2"/>
</dbReference>
<evidence type="ECO:0000256" key="7">
    <source>
        <dbReference type="ARBA" id="ARBA00022840"/>
    </source>
</evidence>
<evidence type="ECO:0000259" key="12">
    <source>
        <dbReference type="PROSITE" id="PS50893"/>
    </source>
</evidence>
<dbReference type="InterPro" id="IPR003593">
    <property type="entry name" value="AAA+_ATPase"/>
</dbReference>
<evidence type="ECO:0000256" key="8">
    <source>
        <dbReference type="ARBA" id="ARBA00022989"/>
    </source>
</evidence>
<keyword evidence="3" id="KW-0813">Transport</keyword>
<comment type="similarity">
    <text evidence="2">Belongs to the ABC transporter superfamily. ABCB family. Multidrug resistance exporter (TC 3.A.1.201) subfamily.</text>
</comment>
<dbReference type="AlphaFoldDB" id="A0AA38FPG6"/>
<dbReference type="Gene3D" id="1.20.1560.10">
    <property type="entry name" value="ABC transporter type 1, transmembrane domain"/>
    <property type="match status" value="1"/>
</dbReference>
<feature type="domain" description="ABC transporter" evidence="12">
    <location>
        <begin position="407"/>
        <end position="642"/>
    </location>
</feature>
<organism evidence="14 15">
    <name type="scientific">Taxus chinensis</name>
    <name type="common">Chinese yew</name>
    <name type="synonym">Taxus wallichiana var. chinensis</name>
    <dbReference type="NCBI Taxonomy" id="29808"/>
    <lineage>
        <taxon>Eukaryota</taxon>
        <taxon>Viridiplantae</taxon>
        <taxon>Streptophyta</taxon>
        <taxon>Embryophyta</taxon>
        <taxon>Tracheophyta</taxon>
        <taxon>Spermatophyta</taxon>
        <taxon>Pinopsida</taxon>
        <taxon>Pinidae</taxon>
        <taxon>Conifers II</taxon>
        <taxon>Cupressales</taxon>
        <taxon>Taxaceae</taxon>
        <taxon>Taxus</taxon>
    </lineage>
</organism>
<dbReference type="InterPro" id="IPR017871">
    <property type="entry name" value="ABC_transporter-like_CS"/>
</dbReference>
<dbReference type="SMART" id="SM00382">
    <property type="entry name" value="AAA"/>
    <property type="match status" value="1"/>
</dbReference>
<dbReference type="SUPFAM" id="SSF52540">
    <property type="entry name" value="P-loop containing nucleoside triphosphate hydrolases"/>
    <property type="match status" value="1"/>
</dbReference>
<dbReference type="InterPro" id="IPR011527">
    <property type="entry name" value="ABC1_TM_dom"/>
</dbReference>
<proteinExistence type="inferred from homology"/>
<protein>
    <submittedName>
        <fullName evidence="14">Uncharacterized protein</fullName>
    </submittedName>
</protein>
<comment type="subcellular location">
    <subcellularLocation>
        <location evidence="1">Membrane</location>
        <topology evidence="1">Multi-pass membrane protein</topology>
    </subcellularLocation>
</comment>
<dbReference type="Pfam" id="PF00664">
    <property type="entry name" value="ABC_membrane"/>
    <property type="match status" value="2"/>
</dbReference>
<comment type="caution">
    <text evidence="14">The sequence shown here is derived from an EMBL/GenBank/DDBJ whole genome shotgun (WGS) entry which is preliminary data.</text>
</comment>
<dbReference type="InterPro" id="IPR039421">
    <property type="entry name" value="Type_1_exporter"/>
</dbReference>
<feature type="region of interest" description="Disordered" evidence="10">
    <location>
        <begin position="1"/>
        <end position="57"/>
    </location>
</feature>
<dbReference type="PANTHER" id="PTHR43394:SF11">
    <property type="entry name" value="ATP-BINDING CASSETTE TRANSPORTER"/>
    <property type="match status" value="1"/>
</dbReference>
<gene>
    <name evidence="14" type="ORF">KI387_035828</name>
</gene>
<evidence type="ECO:0000256" key="11">
    <source>
        <dbReference type="SAM" id="Phobius"/>
    </source>
</evidence>
<sequence>MELSPPTVYKHTQSTYPAVSMEAPEAPTVKTMADNSEGTGELEMGSGKTQHNEEKSKEVSDSVGSVAFYKLFSFADTLDYVLMVLGTVGAFAHGAAVPVFFIYFGKLIDAFGAHPNDPTTMASQVAKHALHFLYLGLVIMASGWLEVSCWMQTGERQSARMRMCYLKSALSQDVSYFDTNGSTGEIISCVSNDIVVVQDAISEKVGQFLHYIARFVVGFAVGFSSVWQLTLLTVAVVPLMAIAGGAYAAAMTGLSKKSQVSYAEAGKVAEEAISQVRTVYSFVGETKAIQAYARALETTLKLGKKGGLAKGLGVGFTNGLQFGAWALLIWYAGVLVRHGETSGGEAFTTIFNVIISGIALGQAAPNVGAFSKGKVAAYNILKMIEQEPAMSYNLLEGETLPHVEGHIDLRKVCFRYPSRPDIIFQDFCLSIPAGKTVAIIGHSGSGKSTIISLIERFYDPSAGEVLLDGHNLRSLQLKWLRDQIGLVSQEPALFATSIMENILYGKENASMEEIIEAAKAANAHSFIENLPNGYNTQVGERGTQLSGGQKQRVAIARAMLKSPKILLLDEATSALDAESERIVQQALDKIMIGRTTVVVAHRLSTIRNADTIVVVQNGKVVESGSHQELISKGQDGAYIALVRLQEAAESEPTHGGFESGRQSRHSLESLFSSQSFRSGFNSMRSDYIANEDLNIKLIKGPKGKESQSLRRPSIWRLLKLNMPEWPFAILGTLGAIMAGVEVPFFALGITHILVTFYSPDKQHIKHEVEKISVIFSGAAVATVLIYLLQHYFYTLMGEQLTIRIREMMFSAILRNEIGWFDSTENSSGLLTSCLASDTTLVRGAIADRMSTIVQNSALTVTAFIIAFMLNWRIASVILATFPLLIGAAVSE</sequence>
<feature type="domain" description="ABC transmembrane type-1" evidence="13">
    <location>
        <begin position="729"/>
        <end position="891"/>
    </location>
</feature>
<name>A0AA38FPG6_TAXCH</name>
<dbReference type="PROSITE" id="PS50893">
    <property type="entry name" value="ABC_TRANSPORTER_2"/>
    <property type="match status" value="1"/>
</dbReference>
<feature type="transmembrane region" description="Helical" evidence="11">
    <location>
        <begin position="311"/>
        <end position="334"/>
    </location>
</feature>
<dbReference type="GO" id="GO:0016887">
    <property type="term" value="F:ATP hydrolysis activity"/>
    <property type="evidence" value="ECO:0007669"/>
    <property type="project" value="InterPro"/>
</dbReference>
<dbReference type="PROSITE" id="PS00211">
    <property type="entry name" value="ABC_TRANSPORTER_1"/>
    <property type="match status" value="1"/>
</dbReference>
<evidence type="ECO:0000256" key="1">
    <source>
        <dbReference type="ARBA" id="ARBA00004141"/>
    </source>
</evidence>
<dbReference type="EMBL" id="JAHRHJ020000007">
    <property type="protein sequence ID" value="KAH9307917.1"/>
    <property type="molecule type" value="Genomic_DNA"/>
</dbReference>
<feature type="transmembrane region" description="Helical" evidence="11">
    <location>
        <begin position="346"/>
        <end position="364"/>
    </location>
</feature>
<dbReference type="FunFam" id="3.40.50.300:FF:000205">
    <property type="entry name" value="ABC transporter B family member 4"/>
    <property type="match status" value="1"/>
</dbReference>
<evidence type="ECO:0000259" key="13">
    <source>
        <dbReference type="PROSITE" id="PS50929"/>
    </source>
</evidence>
<evidence type="ECO:0000256" key="9">
    <source>
        <dbReference type="ARBA" id="ARBA00023136"/>
    </source>
</evidence>
<evidence type="ECO:0000256" key="10">
    <source>
        <dbReference type="SAM" id="MobiDB-lite"/>
    </source>
</evidence>
<feature type="transmembrane region" description="Helical" evidence="11">
    <location>
        <begin position="211"/>
        <end position="229"/>
    </location>
</feature>
<dbReference type="CDD" id="cd03249">
    <property type="entry name" value="ABC_MTABC3_MDL1_MDL2"/>
    <property type="match status" value="1"/>
</dbReference>
<feature type="non-terminal residue" evidence="14">
    <location>
        <position position="891"/>
    </location>
</feature>
<keyword evidence="6" id="KW-0547">Nucleotide-binding</keyword>
<dbReference type="CDD" id="cd18578">
    <property type="entry name" value="ABC_6TM_Pgp_ABCB1_D2_like"/>
    <property type="match status" value="1"/>
</dbReference>
<dbReference type="GO" id="GO:0005743">
    <property type="term" value="C:mitochondrial inner membrane"/>
    <property type="evidence" value="ECO:0007669"/>
    <property type="project" value="TreeGrafter"/>
</dbReference>
<evidence type="ECO:0000313" key="15">
    <source>
        <dbReference type="Proteomes" id="UP000824469"/>
    </source>
</evidence>
<dbReference type="InterPro" id="IPR003439">
    <property type="entry name" value="ABC_transporter-like_ATP-bd"/>
</dbReference>
<dbReference type="GO" id="GO:0015421">
    <property type="term" value="F:ABC-type oligopeptide transporter activity"/>
    <property type="evidence" value="ECO:0007669"/>
    <property type="project" value="TreeGrafter"/>
</dbReference>
<dbReference type="GO" id="GO:0005524">
    <property type="term" value="F:ATP binding"/>
    <property type="evidence" value="ECO:0007669"/>
    <property type="project" value="UniProtKB-KW"/>
</dbReference>
<evidence type="ECO:0000256" key="6">
    <source>
        <dbReference type="ARBA" id="ARBA00022741"/>
    </source>
</evidence>
<dbReference type="PROSITE" id="PS50929">
    <property type="entry name" value="ABC_TM1F"/>
    <property type="match status" value="2"/>
</dbReference>
<feature type="transmembrane region" description="Helical" evidence="11">
    <location>
        <begin position="235"/>
        <end position="254"/>
    </location>
</feature>
<dbReference type="OMA" id="CIHGGTL"/>
<feature type="transmembrane region" description="Helical" evidence="11">
    <location>
        <begin position="725"/>
        <end position="753"/>
    </location>
</feature>
<dbReference type="InterPro" id="IPR036640">
    <property type="entry name" value="ABC1_TM_sf"/>
</dbReference>
<feature type="transmembrane region" description="Helical" evidence="11">
    <location>
        <begin position="773"/>
        <end position="793"/>
    </location>
</feature>
<keyword evidence="7" id="KW-0067">ATP-binding</keyword>
<feature type="transmembrane region" description="Helical" evidence="11">
    <location>
        <begin position="80"/>
        <end position="104"/>
    </location>
</feature>
<keyword evidence="8 11" id="KW-1133">Transmembrane helix</keyword>
<evidence type="ECO:0000256" key="4">
    <source>
        <dbReference type="ARBA" id="ARBA00022692"/>
    </source>
</evidence>
<dbReference type="InterPro" id="IPR027417">
    <property type="entry name" value="P-loop_NTPase"/>
</dbReference>
<keyword evidence="9 11" id="KW-0472">Membrane</keyword>
<evidence type="ECO:0000313" key="14">
    <source>
        <dbReference type="EMBL" id="KAH9307917.1"/>
    </source>
</evidence>
<evidence type="ECO:0000256" key="3">
    <source>
        <dbReference type="ARBA" id="ARBA00022448"/>
    </source>
</evidence>
<dbReference type="PANTHER" id="PTHR43394">
    <property type="entry name" value="ATP-DEPENDENT PERMEASE MDL1, MITOCHONDRIAL"/>
    <property type="match status" value="1"/>
</dbReference>
<feature type="transmembrane region" description="Helical" evidence="11">
    <location>
        <begin position="132"/>
        <end position="153"/>
    </location>
</feature>
<feature type="transmembrane region" description="Helical" evidence="11">
    <location>
        <begin position="857"/>
        <end position="885"/>
    </location>
</feature>
<dbReference type="Pfam" id="PF00005">
    <property type="entry name" value="ABC_tran"/>
    <property type="match status" value="1"/>
</dbReference>
<dbReference type="Gene3D" id="3.40.50.300">
    <property type="entry name" value="P-loop containing nucleotide triphosphate hydrolases"/>
    <property type="match status" value="1"/>
</dbReference>
<evidence type="ECO:0000256" key="5">
    <source>
        <dbReference type="ARBA" id="ARBA00022737"/>
    </source>
</evidence>
<keyword evidence="4 11" id="KW-0812">Transmembrane</keyword>
<feature type="domain" description="ABC transmembrane type-1" evidence="13">
    <location>
        <begin position="84"/>
        <end position="372"/>
    </location>
</feature>
<evidence type="ECO:0000256" key="2">
    <source>
        <dbReference type="ARBA" id="ARBA00007577"/>
    </source>
</evidence>
<accession>A0AA38FPG6</accession>
<dbReference type="Proteomes" id="UP000824469">
    <property type="component" value="Unassembled WGS sequence"/>
</dbReference>
<dbReference type="GO" id="GO:0090374">
    <property type="term" value="P:oligopeptide export from mitochondrion"/>
    <property type="evidence" value="ECO:0007669"/>
    <property type="project" value="TreeGrafter"/>
</dbReference>